<evidence type="ECO:0000256" key="2">
    <source>
        <dbReference type="SAM" id="MobiDB-lite"/>
    </source>
</evidence>
<feature type="region of interest" description="Disordered" evidence="2">
    <location>
        <begin position="1"/>
        <end position="21"/>
    </location>
</feature>
<proteinExistence type="predicted"/>
<feature type="repeat" description="TPR" evidence="1">
    <location>
        <begin position="128"/>
        <end position="161"/>
    </location>
</feature>
<dbReference type="PROSITE" id="PS50005">
    <property type="entry name" value="TPR"/>
    <property type="match status" value="1"/>
</dbReference>
<evidence type="ECO:0000313" key="3">
    <source>
        <dbReference type="EMBL" id="RVU24226.1"/>
    </source>
</evidence>
<dbReference type="EMBL" id="SACY01000004">
    <property type="protein sequence ID" value="RVU24226.1"/>
    <property type="molecule type" value="Genomic_DNA"/>
</dbReference>
<dbReference type="Proteomes" id="UP000282832">
    <property type="component" value="Unassembled WGS sequence"/>
</dbReference>
<keyword evidence="1" id="KW-0802">TPR repeat</keyword>
<dbReference type="AlphaFoldDB" id="A0A437PPI6"/>
<protein>
    <submittedName>
        <fullName evidence="3">Uncharacterized protein</fullName>
    </submittedName>
</protein>
<dbReference type="InterPro" id="IPR011990">
    <property type="entry name" value="TPR-like_helical_dom_sf"/>
</dbReference>
<name>A0A437PPI6_9BACT</name>
<comment type="caution">
    <text evidence="3">The sequence shown here is derived from an EMBL/GenBank/DDBJ whole genome shotgun (WGS) entry which is preliminary data.</text>
</comment>
<evidence type="ECO:0000313" key="4">
    <source>
        <dbReference type="Proteomes" id="UP000282832"/>
    </source>
</evidence>
<dbReference type="Gene3D" id="1.25.40.10">
    <property type="entry name" value="Tetratricopeptide repeat domain"/>
    <property type="match status" value="1"/>
</dbReference>
<feature type="compositionally biased region" description="Basic residues" evidence="2">
    <location>
        <begin position="1"/>
        <end position="11"/>
    </location>
</feature>
<keyword evidence="4" id="KW-1185">Reference proteome</keyword>
<gene>
    <name evidence="3" type="ORF">EOJ36_09915</name>
</gene>
<reference evidence="3 4" key="1">
    <citation type="submission" date="2019-01" db="EMBL/GenBank/DDBJ databases">
        <authorList>
            <person name="Chen W.-M."/>
        </authorList>
    </citation>
    <scope>NUCLEOTIDE SEQUENCE [LARGE SCALE GENOMIC DNA]</scope>
    <source>
        <strain evidence="3 4">FSY-15</strain>
    </source>
</reference>
<accession>A0A437PPI6</accession>
<organism evidence="3 4">
    <name type="scientific">Sandaracinomonas limnophila</name>
    <dbReference type="NCBI Taxonomy" id="1862386"/>
    <lineage>
        <taxon>Bacteria</taxon>
        <taxon>Pseudomonadati</taxon>
        <taxon>Bacteroidota</taxon>
        <taxon>Cytophagia</taxon>
        <taxon>Cytophagales</taxon>
        <taxon>Flectobacillaceae</taxon>
        <taxon>Sandaracinomonas</taxon>
    </lineage>
</organism>
<sequence length="260" mass="29726">MKKSRNLKRKTLNSSPNQISQIKGGSKVKKIIVFLLFLSSFQAFSYTNGIDSVIREQKYQALFGQKALGQKDQKDLQLFLKSCDDSFSSRQEAAKFFAEKGWEYLGEGKLDTAAFRFNYVNALDANSVEAYWGLGVISFNRKDNELAIKLLEKGLSLDSTQSNLRVDLATVKLSCYQNQQACGDLKEVEELLAKSLHQDANNANAWMKRCQVAYYSGKIEDAWTYFHQCRQLDILQLDINFSQFLLEKMPDPKGFFKLKE</sequence>
<dbReference type="InterPro" id="IPR019734">
    <property type="entry name" value="TPR_rpt"/>
</dbReference>
<dbReference type="SUPFAM" id="SSF48452">
    <property type="entry name" value="TPR-like"/>
    <property type="match status" value="1"/>
</dbReference>
<evidence type="ECO:0000256" key="1">
    <source>
        <dbReference type="PROSITE-ProRule" id="PRU00339"/>
    </source>
</evidence>